<feature type="transmembrane region" description="Helical" evidence="1">
    <location>
        <begin position="12"/>
        <end position="32"/>
    </location>
</feature>
<comment type="caution">
    <text evidence="2">The sequence shown here is derived from an EMBL/GenBank/DDBJ whole genome shotgun (WGS) entry which is preliminary data.</text>
</comment>
<accession>A0A371Q4P9</accession>
<protein>
    <submittedName>
        <fullName evidence="2">Uncharacterized protein</fullName>
    </submittedName>
</protein>
<dbReference type="Pfam" id="PF25637">
    <property type="entry name" value="DUF7942"/>
    <property type="match status" value="1"/>
</dbReference>
<dbReference type="InterPro" id="IPR057702">
    <property type="entry name" value="DUF7942"/>
</dbReference>
<organism evidence="2 3">
    <name type="scientific">Streptomyces inhibens</name>
    <dbReference type="NCBI Taxonomy" id="2293571"/>
    <lineage>
        <taxon>Bacteria</taxon>
        <taxon>Bacillati</taxon>
        <taxon>Actinomycetota</taxon>
        <taxon>Actinomycetes</taxon>
        <taxon>Kitasatosporales</taxon>
        <taxon>Streptomycetaceae</taxon>
        <taxon>Streptomyces</taxon>
    </lineage>
</organism>
<proteinExistence type="predicted"/>
<evidence type="ECO:0000313" key="3">
    <source>
        <dbReference type="Proteomes" id="UP000262477"/>
    </source>
</evidence>
<feature type="transmembrane region" description="Helical" evidence="1">
    <location>
        <begin position="39"/>
        <end position="58"/>
    </location>
</feature>
<keyword evidence="1" id="KW-0812">Transmembrane</keyword>
<reference evidence="2 3" key="1">
    <citation type="submission" date="2018-08" db="EMBL/GenBank/DDBJ databases">
        <title>Streptomyces NEAU-D10 sp. nov., a novel Actinomycete isolated from soil.</title>
        <authorList>
            <person name="Jin L."/>
        </authorList>
    </citation>
    <scope>NUCLEOTIDE SEQUENCE [LARGE SCALE GENOMIC DNA]</scope>
    <source>
        <strain evidence="2 3">NEAU-D10</strain>
    </source>
</reference>
<evidence type="ECO:0000256" key="1">
    <source>
        <dbReference type="SAM" id="Phobius"/>
    </source>
</evidence>
<dbReference type="OrthoDB" id="4242675at2"/>
<dbReference type="AlphaFoldDB" id="A0A371Q4P9"/>
<keyword evidence="1" id="KW-0472">Membrane</keyword>
<dbReference type="Proteomes" id="UP000262477">
    <property type="component" value="Unassembled WGS sequence"/>
</dbReference>
<evidence type="ECO:0000313" key="2">
    <source>
        <dbReference type="EMBL" id="REK89687.1"/>
    </source>
</evidence>
<dbReference type="NCBIfam" id="NF046119">
    <property type="entry name" value="memb_SCO4225"/>
    <property type="match status" value="1"/>
</dbReference>
<gene>
    <name evidence="2" type="ORF">DY245_14380</name>
</gene>
<feature type="transmembrane region" description="Helical" evidence="1">
    <location>
        <begin position="70"/>
        <end position="95"/>
    </location>
</feature>
<name>A0A371Q4P9_STRIH</name>
<keyword evidence="1" id="KW-1133">Transmembrane helix</keyword>
<sequence length="119" mass="12587">MLRLTFTNPLSLGYLSLVLAAVLFALVDGLAVHHPDASFSGVWALLLTAPTVFPLWLAGDAFWGGSGAPVGYLMAATAVAALVNALLLGLVYRALRGRRRGPRRSVVSAGWHTRGHGDH</sequence>
<dbReference type="EMBL" id="QUAC01000111">
    <property type="protein sequence ID" value="REK89687.1"/>
    <property type="molecule type" value="Genomic_DNA"/>
</dbReference>
<keyword evidence="3" id="KW-1185">Reference proteome</keyword>